<dbReference type="Pfam" id="PF05699">
    <property type="entry name" value="Dimer_Tnp_hAT"/>
    <property type="match status" value="1"/>
</dbReference>
<feature type="domain" description="HAT C-terminal dimerisation" evidence="7">
    <location>
        <begin position="386"/>
        <end position="450"/>
    </location>
</feature>
<gene>
    <name evidence="8" type="ORF">PGTUg99_015807</name>
</gene>
<name>A0A5B0M8F9_PUCGR</name>
<evidence type="ECO:0000313" key="8">
    <source>
        <dbReference type="EMBL" id="KAA1072549.1"/>
    </source>
</evidence>
<reference evidence="8 9" key="1">
    <citation type="submission" date="2019-05" db="EMBL/GenBank/DDBJ databases">
        <title>Emergence of the Ug99 lineage of the wheat stem rust pathogen through somatic hybridization.</title>
        <authorList>
            <person name="Li F."/>
            <person name="Upadhyaya N.M."/>
            <person name="Sperschneider J."/>
            <person name="Matny O."/>
            <person name="Nguyen-Phuc H."/>
            <person name="Mago R."/>
            <person name="Raley C."/>
            <person name="Miller M.E."/>
            <person name="Silverstein K.A.T."/>
            <person name="Henningsen E."/>
            <person name="Hirsch C.D."/>
            <person name="Visser B."/>
            <person name="Pretorius Z.A."/>
            <person name="Steffenson B.J."/>
            <person name="Schwessinger B."/>
            <person name="Dodds P.N."/>
            <person name="Figueroa M."/>
        </authorList>
    </citation>
    <scope>NUCLEOTIDE SEQUENCE [LARGE SCALE GENOMIC DNA]</scope>
    <source>
        <strain evidence="8 9">Ug99</strain>
    </source>
</reference>
<dbReference type="GO" id="GO:0005634">
    <property type="term" value="C:nucleus"/>
    <property type="evidence" value="ECO:0007669"/>
    <property type="project" value="UniProtKB-SubCell"/>
</dbReference>
<keyword evidence="2" id="KW-0479">Metal-binding</keyword>
<evidence type="ECO:0000313" key="9">
    <source>
        <dbReference type="Proteomes" id="UP000325313"/>
    </source>
</evidence>
<dbReference type="InterPro" id="IPR012337">
    <property type="entry name" value="RNaseH-like_sf"/>
</dbReference>
<evidence type="ECO:0000256" key="1">
    <source>
        <dbReference type="ARBA" id="ARBA00004123"/>
    </source>
</evidence>
<comment type="caution">
    <text evidence="8">The sequence shown here is derived from an EMBL/GenBank/DDBJ whole genome shotgun (WGS) entry which is preliminary data.</text>
</comment>
<feature type="region of interest" description="Disordered" evidence="6">
    <location>
        <begin position="326"/>
        <end position="350"/>
    </location>
</feature>
<dbReference type="GO" id="GO:0046983">
    <property type="term" value="F:protein dimerization activity"/>
    <property type="evidence" value="ECO:0007669"/>
    <property type="project" value="InterPro"/>
</dbReference>
<dbReference type="PANTHER" id="PTHR46481:SF10">
    <property type="entry name" value="ZINC FINGER BED DOMAIN-CONTAINING PROTEIN 39"/>
    <property type="match status" value="1"/>
</dbReference>
<feature type="compositionally biased region" description="Low complexity" evidence="6">
    <location>
        <begin position="329"/>
        <end position="342"/>
    </location>
</feature>
<accession>A0A5B0M8F9</accession>
<keyword evidence="4" id="KW-0862">Zinc</keyword>
<dbReference type="AlphaFoldDB" id="A0A5B0M8F9"/>
<proteinExistence type="predicted"/>
<dbReference type="InterPro" id="IPR008906">
    <property type="entry name" value="HATC_C_dom"/>
</dbReference>
<dbReference type="SUPFAM" id="SSF53098">
    <property type="entry name" value="Ribonuclease H-like"/>
    <property type="match status" value="1"/>
</dbReference>
<comment type="subcellular location">
    <subcellularLocation>
        <location evidence="1">Nucleus</location>
    </subcellularLocation>
</comment>
<evidence type="ECO:0000259" key="7">
    <source>
        <dbReference type="Pfam" id="PF05699"/>
    </source>
</evidence>
<dbReference type="EMBL" id="VDEP01000478">
    <property type="protein sequence ID" value="KAA1072549.1"/>
    <property type="molecule type" value="Genomic_DNA"/>
</dbReference>
<dbReference type="InterPro" id="IPR052035">
    <property type="entry name" value="ZnF_BED_domain_contain"/>
</dbReference>
<dbReference type="GO" id="GO:0008270">
    <property type="term" value="F:zinc ion binding"/>
    <property type="evidence" value="ECO:0007669"/>
    <property type="project" value="UniProtKB-KW"/>
</dbReference>
<dbReference type="PANTHER" id="PTHR46481">
    <property type="entry name" value="ZINC FINGER BED DOMAIN-CONTAINING PROTEIN 4"/>
    <property type="match status" value="1"/>
</dbReference>
<organism evidence="8 9">
    <name type="scientific">Puccinia graminis f. sp. tritici</name>
    <dbReference type="NCBI Taxonomy" id="56615"/>
    <lineage>
        <taxon>Eukaryota</taxon>
        <taxon>Fungi</taxon>
        <taxon>Dikarya</taxon>
        <taxon>Basidiomycota</taxon>
        <taxon>Pucciniomycotina</taxon>
        <taxon>Pucciniomycetes</taxon>
        <taxon>Pucciniales</taxon>
        <taxon>Pucciniaceae</taxon>
        <taxon>Puccinia</taxon>
    </lineage>
</organism>
<evidence type="ECO:0000256" key="2">
    <source>
        <dbReference type="ARBA" id="ARBA00022723"/>
    </source>
</evidence>
<keyword evidence="5" id="KW-0539">Nucleus</keyword>
<evidence type="ECO:0000256" key="5">
    <source>
        <dbReference type="ARBA" id="ARBA00023242"/>
    </source>
</evidence>
<keyword evidence="3" id="KW-0863">Zinc-finger</keyword>
<evidence type="ECO:0000256" key="3">
    <source>
        <dbReference type="ARBA" id="ARBA00022771"/>
    </source>
</evidence>
<sequence length="486" mass="54628">MTAEVDRIITKKTGFNPDLSSNHIRCVCHKIALIVASGLKAIDTNTSGLTKCKKKTLGHVPFLDTIPENNNTQGAAFLSGDEDLDVPVLDQSDEDCEDETDELAGSPGNSETMAGILSKVDFVIQRITSSSSKRSEFELWRTKLDDPGPTLIAGYGIRWNIKWQSRDRAYQSRNVINKLIENEKDRQERDGGKSFYQDCEITQGDWEIVKRLNDILSEFYFITKKMEGDHSSCGMLLVEYQLIKDFLKDRLGSVTENEFRSMLKKMIEKTETYLAEALACNTILLTTMLNPSYRLSIFLAYFSSHHKYAKILLQQKFDERKAELAATFSSRESTPQQPSQPQKTSHRRPIDDLNLFPGAVESANTDKLANYLGGKYKVLPADADQCLVWWKEHHNEFPTLASLAKDYLACSATSASVERCFSAAADICGRDQGSLAPRTIEKSVSSHQWLKQGFKADGDFERAQVIVSQDLVDHHESRHEAATASK</sequence>
<dbReference type="Proteomes" id="UP000325313">
    <property type="component" value="Unassembled WGS sequence"/>
</dbReference>
<evidence type="ECO:0000256" key="6">
    <source>
        <dbReference type="SAM" id="MobiDB-lite"/>
    </source>
</evidence>
<evidence type="ECO:0000256" key="4">
    <source>
        <dbReference type="ARBA" id="ARBA00022833"/>
    </source>
</evidence>
<protein>
    <recommendedName>
        <fullName evidence="7">HAT C-terminal dimerisation domain-containing protein</fullName>
    </recommendedName>
</protein>